<sequence length="286" mass="31710">MDMDNTAGMSGGEPASACFSYTDEDAIRILSEAGGDNSYLSQPSSEMLKTRWEMERRKLISLELHAGTLVEYFKAKRIPRGLRPNLRPTLMPNNAQFCAKFEAIGNKYAFDIMLLNLEFLKKEIDSLGLKCDETKNALLTATSTDDLGSINSKIEENLLRFRTGLEDTKRSKWFRDLDDYNNGRIYGWQFRNNMPNKSTPGPGRSRGALRSTRKPHKQAAAHTSFGFTGGESDSTDDGGMTNLEPTRFLANATEVVSRGDGVATGVAGNTRKGNQSLATRSKTKKR</sequence>
<evidence type="ECO:0000313" key="2">
    <source>
        <dbReference type="EMBL" id="CAJ0944823.1"/>
    </source>
</evidence>
<comment type="caution">
    <text evidence="2">The sequence shown here is derived from an EMBL/GenBank/DDBJ whole genome shotgun (WGS) entry which is preliminary data.</text>
</comment>
<gene>
    <name evidence="2" type="ORF">RIMI_LOCUS10597540</name>
</gene>
<feature type="region of interest" description="Disordered" evidence="1">
    <location>
        <begin position="191"/>
        <end position="286"/>
    </location>
</feature>
<reference evidence="2" key="1">
    <citation type="submission" date="2023-07" db="EMBL/GenBank/DDBJ databases">
        <authorList>
            <person name="Stuckert A."/>
        </authorList>
    </citation>
    <scope>NUCLEOTIDE SEQUENCE</scope>
</reference>
<protein>
    <submittedName>
        <fullName evidence="2">Uncharacterized protein</fullName>
    </submittedName>
</protein>
<feature type="compositionally biased region" description="Polar residues" evidence="1">
    <location>
        <begin position="271"/>
        <end position="280"/>
    </location>
</feature>
<dbReference type="Proteomes" id="UP001176940">
    <property type="component" value="Unassembled WGS sequence"/>
</dbReference>
<dbReference type="EMBL" id="CAUEEQ010023066">
    <property type="protein sequence ID" value="CAJ0944823.1"/>
    <property type="molecule type" value="Genomic_DNA"/>
</dbReference>
<proteinExistence type="predicted"/>
<organism evidence="2 3">
    <name type="scientific">Ranitomeya imitator</name>
    <name type="common">mimic poison frog</name>
    <dbReference type="NCBI Taxonomy" id="111125"/>
    <lineage>
        <taxon>Eukaryota</taxon>
        <taxon>Metazoa</taxon>
        <taxon>Chordata</taxon>
        <taxon>Craniata</taxon>
        <taxon>Vertebrata</taxon>
        <taxon>Euteleostomi</taxon>
        <taxon>Amphibia</taxon>
        <taxon>Batrachia</taxon>
        <taxon>Anura</taxon>
        <taxon>Neobatrachia</taxon>
        <taxon>Hyloidea</taxon>
        <taxon>Dendrobatidae</taxon>
        <taxon>Dendrobatinae</taxon>
        <taxon>Ranitomeya</taxon>
    </lineage>
</organism>
<name>A0ABN9LL95_9NEOB</name>
<evidence type="ECO:0000256" key="1">
    <source>
        <dbReference type="SAM" id="MobiDB-lite"/>
    </source>
</evidence>
<accession>A0ABN9LL95</accession>
<keyword evidence="3" id="KW-1185">Reference proteome</keyword>
<evidence type="ECO:0000313" key="3">
    <source>
        <dbReference type="Proteomes" id="UP001176940"/>
    </source>
</evidence>